<evidence type="ECO:0000256" key="15">
    <source>
        <dbReference type="ARBA" id="ARBA00044899"/>
    </source>
</evidence>
<keyword evidence="5 25" id="KW-1133">Transmembrane helix</keyword>
<evidence type="ECO:0000256" key="19">
    <source>
        <dbReference type="ARBA" id="ARBA00044919"/>
    </source>
</evidence>
<feature type="transmembrane region" description="Helical" evidence="25">
    <location>
        <begin position="323"/>
        <end position="343"/>
    </location>
</feature>
<feature type="transmembrane region" description="Helical" evidence="25">
    <location>
        <begin position="229"/>
        <end position="251"/>
    </location>
</feature>
<dbReference type="EMBL" id="UGOA01000001">
    <property type="protein sequence ID" value="STX44143.1"/>
    <property type="molecule type" value="Genomic_DNA"/>
</dbReference>
<evidence type="ECO:0000256" key="10">
    <source>
        <dbReference type="ARBA" id="ARBA00044881"/>
    </source>
</evidence>
<dbReference type="Gene3D" id="1.20.1250.20">
    <property type="entry name" value="MFS general substrate transporter like domains"/>
    <property type="match status" value="2"/>
</dbReference>
<evidence type="ECO:0000256" key="18">
    <source>
        <dbReference type="ARBA" id="ARBA00044912"/>
    </source>
</evidence>
<evidence type="ECO:0000256" key="21">
    <source>
        <dbReference type="ARBA" id="ARBA00044985"/>
    </source>
</evidence>
<feature type="transmembrane region" description="Helical" evidence="25">
    <location>
        <begin position="263"/>
        <end position="284"/>
    </location>
</feature>
<sequence>MSDSVAVDSGVVLPRGDLMAWMVCLSAGLFFFYEFFQLNIFDVINQPLRDDFHLNAAQLSWMSSTYLWADILFLLPAGIILDRFSTRQVILSAMCICVIGTLGFALTHSFALACFFHFLSGIGNAFCFLSCVVLVSNWFPPRRQALVIGSLVTMAFLGGMMAHTPFAHLNEYYGWRNSLLIDGAVGVFLLLWIYKIVEDKPYIVSRRPTSGQAAILPGFLQALANRQNWLAGFYTSFLNLPIMVLCALWGASYLQVVHHLSEMAASNVVSLIFMGSILGCPLVGWLSDSQGRRKPLMIMGATATLLAVLPLFMDLALSQFQLSILFFMLGLFTSTQVISYPLIAESNSTKNTGTATGIASVLIMGGGGVGQVIFGVLIQHHAIASAQQYTVADFQYAMWIFPLTAVAALLAVLMTRETYCKRLD</sequence>
<dbReference type="PROSITE" id="PS50850">
    <property type="entry name" value="MFS"/>
    <property type="match status" value="1"/>
</dbReference>
<gene>
    <name evidence="27" type="primary">uhpC_3</name>
    <name evidence="27" type="ORF">NCTC13292_02591</name>
</gene>
<feature type="transmembrane region" description="Helical" evidence="25">
    <location>
        <begin position="89"/>
        <end position="110"/>
    </location>
</feature>
<feature type="domain" description="Major facilitator superfamily (MFS) profile" evidence="26">
    <location>
        <begin position="23"/>
        <end position="419"/>
    </location>
</feature>
<comment type="subcellular location">
    <subcellularLocation>
        <location evidence="1">Lysosome membrane</location>
        <topology evidence="1">Multi-pass membrane protein</topology>
    </subcellularLocation>
</comment>
<feature type="transmembrane region" description="Helical" evidence="25">
    <location>
        <begin position="178"/>
        <end position="197"/>
    </location>
</feature>
<evidence type="ECO:0000256" key="13">
    <source>
        <dbReference type="ARBA" id="ARBA00044893"/>
    </source>
</evidence>
<comment type="function">
    <text evidence="23">Lysosomal dipeptide uniporter that selectively exports lysine, arginine or histidine-containing dipeptides with a net positive charge from the lysosome lumen into the cytosol. Could play a role in a specific type of protein O-glycosylation indirectly regulating macrophages migration and tissue invasion. Also essential for liver homeostasis.</text>
</comment>
<name>A0A378J8M3_9GAMM</name>
<dbReference type="PANTHER" id="PTHR23512:SF3">
    <property type="entry name" value="MAJOR FACILITATOR SUPERFAMILY DOMAIN-CONTAINING PROTEIN 1"/>
    <property type="match status" value="1"/>
</dbReference>
<dbReference type="Proteomes" id="UP000254677">
    <property type="component" value="Unassembled WGS sequence"/>
</dbReference>
<keyword evidence="4 25" id="KW-0812">Transmembrane</keyword>
<dbReference type="InterPro" id="IPR036259">
    <property type="entry name" value="MFS_trans_sf"/>
</dbReference>
<comment type="catalytic activity">
    <reaction evidence="9">
        <text>L-histidyl-glycine(out) = L-histidyl-glycine(in)</text>
        <dbReference type="Rhea" id="RHEA:79395"/>
        <dbReference type="ChEBI" id="CHEBI:229957"/>
    </reaction>
</comment>
<feature type="transmembrane region" description="Helical" evidence="25">
    <location>
        <begin position="396"/>
        <end position="415"/>
    </location>
</feature>
<dbReference type="InterPro" id="IPR020846">
    <property type="entry name" value="MFS_dom"/>
</dbReference>
<evidence type="ECO:0000313" key="28">
    <source>
        <dbReference type="Proteomes" id="UP000254677"/>
    </source>
</evidence>
<feature type="transmembrane region" description="Helical" evidence="25">
    <location>
        <begin position="296"/>
        <end position="317"/>
    </location>
</feature>
<evidence type="ECO:0000259" key="26">
    <source>
        <dbReference type="PROSITE" id="PS50850"/>
    </source>
</evidence>
<keyword evidence="6 25" id="KW-0472">Membrane</keyword>
<feature type="transmembrane region" description="Helical" evidence="25">
    <location>
        <begin position="18"/>
        <end position="36"/>
    </location>
</feature>
<dbReference type="Pfam" id="PF07690">
    <property type="entry name" value="MFS_1"/>
    <property type="match status" value="1"/>
</dbReference>
<evidence type="ECO:0000256" key="16">
    <source>
        <dbReference type="ARBA" id="ARBA00044900"/>
    </source>
</evidence>
<evidence type="ECO:0000313" key="27">
    <source>
        <dbReference type="EMBL" id="STX44143.1"/>
    </source>
</evidence>
<dbReference type="SUPFAM" id="SSF103473">
    <property type="entry name" value="MFS general substrate transporter"/>
    <property type="match status" value="1"/>
</dbReference>
<feature type="transmembrane region" description="Helical" evidence="25">
    <location>
        <begin position="355"/>
        <end position="376"/>
    </location>
</feature>
<evidence type="ECO:0000256" key="14">
    <source>
        <dbReference type="ARBA" id="ARBA00044898"/>
    </source>
</evidence>
<comment type="catalytic activity">
    <reaction evidence="16">
        <text>L-lysyl-L-lysine(out) = L-lysyl-L-lysine(in)</text>
        <dbReference type="Rhea" id="RHEA:79403"/>
        <dbReference type="ChEBI" id="CHEBI:229956"/>
    </reaction>
</comment>
<comment type="catalytic activity">
    <reaction evidence="20">
        <text>L-lysyl-glycine(out) = L-lysyl-glycine(in)</text>
        <dbReference type="Rhea" id="RHEA:79407"/>
        <dbReference type="ChEBI" id="CHEBI:191202"/>
    </reaction>
</comment>
<keyword evidence="3" id="KW-0813">Transport</keyword>
<dbReference type="OrthoDB" id="5620971at2"/>
<evidence type="ECO:0000256" key="20">
    <source>
        <dbReference type="ARBA" id="ARBA00044924"/>
    </source>
</evidence>
<keyword evidence="7" id="KW-0458">Lysosome</keyword>
<dbReference type="GO" id="GO:0005765">
    <property type="term" value="C:lysosomal membrane"/>
    <property type="evidence" value="ECO:0007669"/>
    <property type="project" value="UniProtKB-SubCell"/>
</dbReference>
<evidence type="ECO:0000256" key="7">
    <source>
        <dbReference type="ARBA" id="ARBA00023228"/>
    </source>
</evidence>
<comment type="catalytic activity">
    <reaction evidence="8">
        <text>L-lysyl-L-alanine(out) = L-lysyl-L-alanine(in)</text>
        <dbReference type="Rhea" id="RHEA:79399"/>
        <dbReference type="ChEBI" id="CHEBI:229954"/>
    </reaction>
</comment>
<evidence type="ECO:0000256" key="9">
    <source>
        <dbReference type="ARBA" id="ARBA00044878"/>
    </source>
</evidence>
<comment type="catalytic activity">
    <reaction evidence="12">
        <text>L-lysyl-L-alpha-amino acid(out) = L-lysyl-L-alpha-amino acid(in)</text>
        <dbReference type="Rhea" id="RHEA:79387"/>
        <dbReference type="ChEBI" id="CHEBI:229965"/>
    </reaction>
</comment>
<feature type="transmembrane region" description="Helical" evidence="25">
    <location>
        <begin position="146"/>
        <end position="166"/>
    </location>
</feature>
<protein>
    <recommendedName>
        <fullName evidence="21">Lysosomal dipeptide transporter MFSD1</fullName>
    </recommendedName>
    <alternativeName>
        <fullName evidence="22">Major facilitator superfamily domain-containing protein 1</fullName>
    </alternativeName>
</protein>
<evidence type="ECO:0000256" key="11">
    <source>
        <dbReference type="ARBA" id="ARBA00044884"/>
    </source>
</evidence>
<evidence type="ECO:0000256" key="4">
    <source>
        <dbReference type="ARBA" id="ARBA00022692"/>
    </source>
</evidence>
<dbReference type="RefSeq" id="WP_115222145.1">
    <property type="nucleotide sequence ID" value="NZ_CAXYJE010000001.1"/>
</dbReference>
<dbReference type="GO" id="GO:0022857">
    <property type="term" value="F:transmembrane transporter activity"/>
    <property type="evidence" value="ECO:0007669"/>
    <property type="project" value="InterPro"/>
</dbReference>
<evidence type="ECO:0000256" key="1">
    <source>
        <dbReference type="ARBA" id="ARBA00004155"/>
    </source>
</evidence>
<evidence type="ECO:0000256" key="25">
    <source>
        <dbReference type="SAM" id="Phobius"/>
    </source>
</evidence>
<keyword evidence="28" id="KW-1185">Reference proteome</keyword>
<evidence type="ECO:0000256" key="23">
    <source>
        <dbReference type="ARBA" id="ARBA00045709"/>
    </source>
</evidence>
<dbReference type="AlphaFoldDB" id="A0A378J8M3"/>
<comment type="catalytic activity">
    <reaction evidence="15">
        <text>L-arginyl-L-alpha-amino acid(out) = L-arginyl-L-alpha-amino acid(in)</text>
        <dbReference type="Rhea" id="RHEA:79371"/>
        <dbReference type="ChEBI" id="CHEBI:84315"/>
    </reaction>
</comment>
<comment type="catalytic activity">
    <reaction evidence="13">
        <text>L-alpha-aminoacyl-L-lysine(out) = L-alpha-aminoacyl-L-lysine(in)</text>
        <dbReference type="Rhea" id="RHEA:79383"/>
        <dbReference type="ChEBI" id="CHEBI:229966"/>
    </reaction>
</comment>
<dbReference type="PANTHER" id="PTHR23512">
    <property type="entry name" value="MAJOR FACILITATOR SUPERFAMILY DOMAIN-CONTAINING PROTEIN 1"/>
    <property type="match status" value="1"/>
</dbReference>
<evidence type="ECO:0000256" key="5">
    <source>
        <dbReference type="ARBA" id="ARBA00022989"/>
    </source>
</evidence>
<accession>A0A378J8M3</accession>
<dbReference type="InterPro" id="IPR052187">
    <property type="entry name" value="MFSD1"/>
</dbReference>
<proteinExistence type="inferred from homology"/>
<evidence type="ECO:0000256" key="22">
    <source>
        <dbReference type="ARBA" id="ARBA00045018"/>
    </source>
</evidence>
<reference evidence="27 28" key="1">
    <citation type="submission" date="2018-06" db="EMBL/GenBank/DDBJ databases">
        <authorList>
            <consortium name="Pathogen Informatics"/>
            <person name="Doyle S."/>
        </authorList>
    </citation>
    <scope>NUCLEOTIDE SEQUENCE [LARGE SCALE GENOMIC DNA]</scope>
    <source>
        <strain evidence="27 28">NCTC13292</strain>
    </source>
</reference>
<evidence type="ECO:0000256" key="17">
    <source>
        <dbReference type="ARBA" id="ARBA00044903"/>
    </source>
</evidence>
<evidence type="ECO:0000256" key="6">
    <source>
        <dbReference type="ARBA" id="ARBA00023136"/>
    </source>
</evidence>
<evidence type="ECO:0000256" key="8">
    <source>
        <dbReference type="ARBA" id="ARBA00044876"/>
    </source>
</evidence>
<feature type="transmembrane region" description="Helical" evidence="25">
    <location>
        <begin position="116"/>
        <end position="139"/>
    </location>
</feature>
<comment type="subunit">
    <text evidence="24">Homodimer. Interacts with lysosomal protein GLMP (via lumenal domain); the interaction starts while both proteins are still in the endoplasmic reticulum and is required for stabilization of MFSD1 in lysosomes but has no direct effect on its targeting to lysosomes or transporter activity.</text>
</comment>
<comment type="catalytic activity">
    <reaction evidence="10">
        <text>L-alpha-aminoacyl-L-arginine(out) = L-alpha-aminoacyl-L-arginine(in)</text>
        <dbReference type="Rhea" id="RHEA:79367"/>
        <dbReference type="ChEBI" id="CHEBI:229968"/>
    </reaction>
</comment>
<comment type="catalytic activity">
    <reaction evidence="19">
        <text>L-alanyl-L-lysine(out) = L-alanyl-L-lysine(in)</text>
        <dbReference type="Rhea" id="RHEA:79415"/>
        <dbReference type="ChEBI" id="CHEBI:192470"/>
    </reaction>
</comment>
<comment type="similarity">
    <text evidence="2">Belongs to the major facilitator superfamily.</text>
</comment>
<evidence type="ECO:0000256" key="2">
    <source>
        <dbReference type="ARBA" id="ARBA00008335"/>
    </source>
</evidence>
<evidence type="ECO:0000256" key="3">
    <source>
        <dbReference type="ARBA" id="ARBA00022448"/>
    </source>
</evidence>
<comment type="catalytic activity">
    <reaction evidence="11">
        <text>L-alpha-aminoacyl-L-histidine(out) = L-alpha-aminoacyl-L-histidine(in)</text>
        <dbReference type="Rhea" id="RHEA:79375"/>
        <dbReference type="ChEBI" id="CHEBI:229967"/>
    </reaction>
</comment>
<organism evidence="27 28">
    <name type="scientific">Legionella donaldsonii</name>
    <dbReference type="NCBI Taxonomy" id="45060"/>
    <lineage>
        <taxon>Bacteria</taxon>
        <taxon>Pseudomonadati</taxon>
        <taxon>Pseudomonadota</taxon>
        <taxon>Gammaproteobacteria</taxon>
        <taxon>Legionellales</taxon>
        <taxon>Legionellaceae</taxon>
        <taxon>Legionella</taxon>
    </lineage>
</organism>
<comment type="catalytic activity">
    <reaction evidence="18">
        <text>L-histidyl-L-alpha-amino acid(out) = L-histidyl-L-alpha-amino acid(in)</text>
        <dbReference type="Rhea" id="RHEA:79379"/>
        <dbReference type="ChEBI" id="CHEBI:229964"/>
    </reaction>
</comment>
<comment type="catalytic activity">
    <reaction evidence="17">
        <text>L-arginyl-glycine(out) = L-arginyl-glycine(in)</text>
        <dbReference type="Rhea" id="RHEA:79391"/>
        <dbReference type="ChEBI" id="CHEBI:229955"/>
    </reaction>
</comment>
<dbReference type="InterPro" id="IPR011701">
    <property type="entry name" value="MFS"/>
</dbReference>
<comment type="catalytic activity">
    <reaction evidence="14">
        <text>L-aspartyl-L-lysine(out) = L-aspartyl-L-lysine(in)</text>
        <dbReference type="Rhea" id="RHEA:79411"/>
        <dbReference type="ChEBI" id="CHEBI:229953"/>
    </reaction>
</comment>
<evidence type="ECO:0000256" key="24">
    <source>
        <dbReference type="ARBA" id="ARBA00046376"/>
    </source>
</evidence>
<evidence type="ECO:0000256" key="12">
    <source>
        <dbReference type="ARBA" id="ARBA00044891"/>
    </source>
</evidence>